<comment type="caution">
    <text evidence="2">The sequence shown here is derived from an EMBL/GenBank/DDBJ whole genome shotgun (WGS) entry which is preliminary data.</text>
</comment>
<reference evidence="2 3" key="1">
    <citation type="journal article" date="2019" name="Sci. Rep.">
        <title>Orb-weaving spider Araneus ventricosus genome elucidates the spidroin gene catalogue.</title>
        <authorList>
            <person name="Kono N."/>
            <person name="Nakamura H."/>
            <person name="Ohtoshi R."/>
            <person name="Moran D.A.P."/>
            <person name="Shinohara A."/>
            <person name="Yoshida Y."/>
            <person name="Fujiwara M."/>
            <person name="Mori M."/>
            <person name="Tomita M."/>
            <person name="Arakawa K."/>
        </authorList>
    </citation>
    <scope>NUCLEOTIDE SEQUENCE [LARGE SCALE GENOMIC DNA]</scope>
</reference>
<feature type="compositionally biased region" description="Polar residues" evidence="1">
    <location>
        <begin position="8"/>
        <end position="17"/>
    </location>
</feature>
<dbReference type="EMBL" id="BGPR01039544">
    <property type="protein sequence ID" value="GBO15513.1"/>
    <property type="molecule type" value="Genomic_DNA"/>
</dbReference>
<protein>
    <submittedName>
        <fullName evidence="2">Uncharacterized protein</fullName>
    </submittedName>
</protein>
<proteinExistence type="predicted"/>
<sequence length="174" mass="19630">MSEDGRSRSTLSSTPTDYSKHRINSLSDHKTESLSSRISSPTSVDDATETWIKHHYQLPRTNGQICQEISRCETNIDKNQKYAGNCREALRDLRLAGSSSAILISKTNELKSYKKKVAESEAVLKAIGPCPVKRCPKHHETSMEEEMDTETGQYNENVQDFKIVPKKKLAENQT</sequence>
<organism evidence="2 3">
    <name type="scientific">Araneus ventricosus</name>
    <name type="common">Orbweaver spider</name>
    <name type="synonym">Epeira ventricosa</name>
    <dbReference type="NCBI Taxonomy" id="182803"/>
    <lineage>
        <taxon>Eukaryota</taxon>
        <taxon>Metazoa</taxon>
        <taxon>Ecdysozoa</taxon>
        <taxon>Arthropoda</taxon>
        <taxon>Chelicerata</taxon>
        <taxon>Arachnida</taxon>
        <taxon>Araneae</taxon>
        <taxon>Araneomorphae</taxon>
        <taxon>Entelegynae</taxon>
        <taxon>Araneoidea</taxon>
        <taxon>Araneidae</taxon>
        <taxon>Araneus</taxon>
    </lineage>
</organism>
<gene>
    <name evidence="2" type="ORF">AVEN_39211_1</name>
</gene>
<dbReference type="Proteomes" id="UP000499080">
    <property type="component" value="Unassembled WGS sequence"/>
</dbReference>
<keyword evidence="3" id="KW-1185">Reference proteome</keyword>
<dbReference type="AlphaFoldDB" id="A0A4Y2US03"/>
<name>A0A4Y2US03_ARAVE</name>
<accession>A0A4Y2US03</accession>
<feature type="compositionally biased region" description="Polar residues" evidence="1">
    <location>
        <begin position="33"/>
        <end position="44"/>
    </location>
</feature>
<evidence type="ECO:0000313" key="3">
    <source>
        <dbReference type="Proteomes" id="UP000499080"/>
    </source>
</evidence>
<evidence type="ECO:0000256" key="1">
    <source>
        <dbReference type="SAM" id="MobiDB-lite"/>
    </source>
</evidence>
<feature type="region of interest" description="Disordered" evidence="1">
    <location>
        <begin position="1"/>
        <end position="44"/>
    </location>
</feature>
<evidence type="ECO:0000313" key="2">
    <source>
        <dbReference type="EMBL" id="GBO15513.1"/>
    </source>
</evidence>